<protein>
    <submittedName>
        <fullName evidence="2">Uncharacterized protein</fullName>
    </submittedName>
</protein>
<keyword evidence="1" id="KW-1133">Transmembrane helix</keyword>
<keyword evidence="3" id="KW-1185">Reference proteome</keyword>
<evidence type="ECO:0000313" key="3">
    <source>
        <dbReference type="Proteomes" id="UP001175000"/>
    </source>
</evidence>
<keyword evidence="1" id="KW-0812">Transmembrane</keyword>
<dbReference type="Proteomes" id="UP001175000">
    <property type="component" value="Unassembled WGS sequence"/>
</dbReference>
<feature type="transmembrane region" description="Helical" evidence="1">
    <location>
        <begin position="86"/>
        <end position="108"/>
    </location>
</feature>
<organism evidence="2 3">
    <name type="scientific">Immersiella caudata</name>
    <dbReference type="NCBI Taxonomy" id="314043"/>
    <lineage>
        <taxon>Eukaryota</taxon>
        <taxon>Fungi</taxon>
        <taxon>Dikarya</taxon>
        <taxon>Ascomycota</taxon>
        <taxon>Pezizomycotina</taxon>
        <taxon>Sordariomycetes</taxon>
        <taxon>Sordariomycetidae</taxon>
        <taxon>Sordariales</taxon>
        <taxon>Lasiosphaeriaceae</taxon>
        <taxon>Immersiella</taxon>
    </lineage>
</organism>
<comment type="caution">
    <text evidence="2">The sequence shown here is derived from an EMBL/GenBank/DDBJ whole genome shotgun (WGS) entry which is preliminary data.</text>
</comment>
<evidence type="ECO:0000256" key="1">
    <source>
        <dbReference type="SAM" id="Phobius"/>
    </source>
</evidence>
<feature type="transmembrane region" description="Helical" evidence="1">
    <location>
        <begin position="12"/>
        <end position="35"/>
    </location>
</feature>
<feature type="transmembrane region" description="Helical" evidence="1">
    <location>
        <begin position="408"/>
        <end position="432"/>
    </location>
</feature>
<name>A0AA39U5W4_9PEZI</name>
<sequence length="533" mass="59047">MIWISFPSNWDLGAVRAVLALLINVLCFAGVWVVAYCSWKSSALKVPSHKGSTRLIALFFPSGIGDVVDIVPLLRRGLGRGLLWKLISQGLLIVVLTAVAIASAPLAVSSTRIGSELKQIPVRGVRARSSFTGITSTVVGWNNTMDRLIKADFPLDQTVDWLPDNRVDWVYQPNEWNSSWGAECEYTPETPITLFSSGNKTGDLFVEVEGVEAALGEGMRNFGLSENRNIVWISAGSFRGPRFVDVFVWAVIQTNTSLAYNATTETRHNHLPLNYTVALFHMHDFPANHSTIDALFGRGPVAKASYVKTSCALTRKPGLTPEEIDPDAERFITNLWTYDLFAIAKAYSVFYEPRMSVEAFNKLPITIPSPQELFRFYQGYHIIKDSQELNAETQVSRILSVRTPTVQLAAPCLAVLLVYTVAIAVATIYWVWFKKLPAGTSIPRTKVQWMMQGLKEVGGRELSAAYLDASWGQLEGDLAKARYADVNDETGRSYRTIQLASGDSDTEMDNLPTHVAVDVTVETAYFGRKSMSL</sequence>
<evidence type="ECO:0000313" key="2">
    <source>
        <dbReference type="EMBL" id="KAK0611625.1"/>
    </source>
</evidence>
<dbReference type="AlphaFoldDB" id="A0AA39U5W4"/>
<accession>A0AA39U5W4</accession>
<reference evidence="2" key="1">
    <citation type="submission" date="2023-06" db="EMBL/GenBank/DDBJ databases">
        <title>Genome-scale phylogeny and comparative genomics of the fungal order Sordariales.</title>
        <authorList>
            <consortium name="Lawrence Berkeley National Laboratory"/>
            <person name="Hensen N."/>
            <person name="Bonometti L."/>
            <person name="Westerberg I."/>
            <person name="Brannstrom I.O."/>
            <person name="Guillou S."/>
            <person name="Cros-Aarteil S."/>
            <person name="Calhoun S."/>
            <person name="Haridas S."/>
            <person name="Kuo A."/>
            <person name="Mondo S."/>
            <person name="Pangilinan J."/>
            <person name="Riley R."/>
            <person name="Labutti K."/>
            <person name="Andreopoulos B."/>
            <person name="Lipzen A."/>
            <person name="Chen C."/>
            <person name="Yanf M."/>
            <person name="Daum C."/>
            <person name="Ng V."/>
            <person name="Clum A."/>
            <person name="Steindorff A."/>
            <person name="Ohm R."/>
            <person name="Martin F."/>
            <person name="Silar P."/>
            <person name="Natvig D."/>
            <person name="Lalanne C."/>
            <person name="Gautier V."/>
            <person name="Ament-Velasquez S.L."/>
            <person name="Kruys A."/>
            <person name="Hutchinson M.I."/>
            <person name="Powell A.J."/>
            <person name="Barry K."/>
            <person name="Miller A.N."/>
            <person name="Grigoriev I.V."/>
            <person name="Debuchy R."/>
            <person name="Gladieux P."/>
            <person name="Thoren M.H."/>
            <person name="Johannesson H."/>
        </authorList>
    </citation>
    <scope>NUCLEOTIDE SEQUENCE</scope>
    <source>
        <strain evidence="2">CBS 606.72</strain>
    </source>
</reference>
<dbReference type="EMBL" id="JAULSU010000007">
    <property type="protein sequence ID" value="KAK0611625.1"/>
    <property type="molecule type" value="Genomic_DNA"/>
</dbReference>
<gene>
    <name evidence="2" type="ORF">B0T14DRAFT_571500</name>
</gene>
<proteinExistence type="predicted"/>
<keyword evidence="1" id="KW-0472">Membrane</keyword>